<feature type="domain" description="NodB homology" evidence="1">
    <location>
        <begin position="1"/>
        <end position="97"/>
    </location>
</feature>
<dbReference type="InterPro" id="IPR002509">
    <property type="entry name" value="NODB_dom"/>
</dbReference>
<keyword evidence="3" id="KW-1185">Reference proteome</keyword>
<organism evidence="2 3">
    <name type="scientific">Mucilaginibacter glaciei</name>
    <dbReference type="NCBI Taxonomy" id="2772109"/>
    <lineage>
        <taxon>Bacteria</taxon>
        <taxon>Pseudomonadati</taxon>
        <taxon>Bacteroidota</taxon>
        <taxon>Sphingobacteriia</taxon>
        <taxon>Sphingobacteriales</taxon>
        <taxon>Sphingobacteriaceae</taxon>
        <taxon>Mucilaginibacter</taxon>
    </lineage>
</organism>
<dbReference type="GO" id="GO:0005975">
    <property type="term" value="P:carbohydrate metabolic process"/>
    <property type="evidence" value="ECO:0007669"/>
    <property type="project" value="InterPro"/>
</dbReference>
<dbReference type="GO" id="GO:0016810">
    <property type="term" value="F:hydrolase activity, acting on carbon-nitrogen (but not peptide) bonds"/>
    <property type="evidence" value="ECO:0007669"/>
    <property type="project" value="InterPro"/>
</dbReference>
<dbReference type="Pfam" id="PF01522">
    <property type="entry name" value="Polysacc_deac_1"/>
    <property type="match status" value="1"/>
</dbReference>
<accession>A0A926NV50</accession>
<gene>
    <name evidence="2" type="ORF">IDJ76_19355</name>
</gene>
<dbReference type="CDD" id="cd10941">
    <property type="entry name" value="CE4_PuuE_HpPgdA_like_2"/>
    <property type="match status" value="1"/>
</dbReference>
<dbReference type="PROSITE" id="PS51677">
    <property type="entry name" value="NODB"/>
    <property type="match status" value="1"/>
</dbReference>
<reference evidence="2" key="1">
    <citation type="submission" date="2020-09" db="EMBL/GenBank/DDBJ databases">
        <title>Novel species of Mucilaginibacter isolated from a glacier on the Tibetan Plateau.</title>
        <authorList>
            <person name="Liu Q."/>
            <person name="Xin Y.-H."/>
        </authorList>
    </citation>
    <scope>NUCLEOTIDE SEQUENCE</scope>
    <source>
        <strain evidence="2">ZB1P21</strain>
    </source>
</reference>
<dbReference type="InterPro" id="IPR011330">
    <property type="entry name" value="Glyco_hydro/deAcase_b/a-brl"/>
</dbReference>
<dbReference type="RefSeq" id="WP_191165726.1">
    <property type="nucleotide sequence ID" value="NZ_JACWMX010000010.1"/>
</dbReference>
<dbReference type="Proteomes" id="UP000619078">
    <property type="component" value="Unassembled WGS sequence"/>
</dbReference>
<protein>
    <submittedName>
        <fullName evidence="2">Polysaccharide deacetylase family protein</fullName>
    </submittedName>
</protein>
<evidence type="ECO:0000259" key="1">
    <source>
        <dbReference type="PROSITE" id="PS51677"/>
    </source>
</evidence>
<comment type="caution">
    <text evidence="2">The sequence shown here is derived from an EMBL/GenBank/DDBJ whole genome shotgun (WGS) entry which is preliminary data.</text>
</comment>
<dbReference type="EMBL" id="JACWMX010000010">
    <property type="protein sequence ID" value="MBD1395270.1"/>
    <property type="molecule type" value="Genomic_DNA"/>
</dbReference>
<proteinExistence type="predicted"/>
<sequence>MILLSFDIEEFDLPLEYGKQLPFAEQLSISTEGTLAVLDLLQRTGIKGTFFITANYAINQPDVIARIVSEGHEVASHGYYHSAFENKHLLQSKLALEQLTGKTVKGFRMARMMPVDNAAVKQAGYLYNSSINPTFIPGRYNNLNISRTFYREGGIMQLPSSVSPRLRFPLFWLSFHNLPMWIINALSYCTHKKDGYINIYFHPWEFTDLHQADRFGIPGYIAKNSGRPFIERIEGFIRKAKKRGLTFGTIEEYFAEELKKG</sequence>
<name>A0A926NV50_9SPHI</name>
<evidence type="ECO:0000313" key="3">
    <source>
        <dbReference type="Proteomes" id="UP000619078"/>
    </source>
</evidence>
<dbReference type="PANTHER" id="PTHR47561:SF1">
    <property type="entry name" value="POLYSACCHARIDE DEACETYLASE FAMILY PROTEIN (AFU_ORTHOLOGUE AFUA_6G05030)"/>
    <property type="match status" value="1"/>
</dbReference>
<dbReference type="SUPFAM" id="SSF88713">
    <property type="entry name" value="Glycoside hydrolase/deacetylase"/>
    <property type="match status" value="1"/>
</dbReference>
<evidence type="ECO:0000313" key="2">
    <source>
        <dbReference type="EMBL" id="MBD1395270.1"/>
    </source>
</evidence>
<dbReference type="Gene3D" id="3.20.20.370">
    <property type="entry name" value="Glycoside hydrolase/deacetylase"/>
    <property type="match status" value="1"/>
</dbReference>
<dbReference type="PANTHER" id="PTHR47561">
    <property type="entry name" value="POLYSACCHARIDE DEACETYLASE FAMILY PROTEIN (AFU_ORTHOLOGUE AFUA_6G05030)"/>
    <property type="match status" value="1"/>
</dbReference>
<dbReference type="InterPro" id="IPR045235">
    <property type="entry name" value="PuuE_HpPgdA-like"/>
</dbReference>
<dbReference type="AlphaFoldDB" id="A0A926NV50"/>